<dbReference type="AlphaFoldDB" id="A0A0W0Y0X1"/>
<dbReference type="PATRIC" id="fig|45073.5.peg.1707"/>
<gene>
    <name evidence="7" type="ORF">Lqui_1615</name>
</gene>
<protein>
    <submittedName>
        <fullName evidence="7">Alkaline phosphatase</fullName>
    </submittedName>
</protein>
<dbReference type="InterPro" id="IPR026263">
    <property type="entry name" value="Alkaline_phosphatase_prok"/>
</dbReference>
<keyword evidence="3 6" id="KW-0732">Signal</keyword>
<evidence type="ECO:0000256" key="6">
    <source>
        <dbReference type="SAM" id="SignalP"/>
    </source>
</evidence>
<dbReference type="STRING" id="45073.Lqui_1615"/>
<accession>A0A0W0Y0X1</accession>
<comment type="caution">
    <text evidence="7">The sequence shown here is derived from an EMBL/GenBank/DDBJ whole genome shotgun (WGS) entry which is preliminary data.</text>
</comment>
<dbReference type="Pfam" id="PF01663">
    <property type="entry name" value="Phosphodiest"/>
    <property type="match status" value="1"/>
</dbReference>
<keyword evidence="1 4" id="KW-0597">Phosphoprotein</keyword>
<evidence type="ECO:0000313" key="8">
    <source>
        <dbReference type="Proteomes" id="UP000054618"/>
    </source>
</evidence>
<evidence type="ECO:0000256" key="3">
    <source>
        <dbReference type="ARBA" id="ARBA00022729"/>
    </source>
</evidence>
<dbReference type="Gene3D" id="3.30.1360.150">
    <property type="match status" value="1"/>
</dbReference>
<dbReference type="InterPro" id="IPR017850">
    <property type="entry name" value="Alkaline_phosphatase_core_sf"/>
</dbReference>
<dbReference type="EMBL" id="LNYS01000008">
    <property type="protein sequence ID" value="KTD50290.1"/>
    <property type="molecule type" value="Genomic_DNA"/>
</dbReference>
<dbReference type="InterPro" id="IPR002591">
    <property type="entry name" value="Phosphodiest/P_Trfase"/>
</dbReference>
<keyword evidence="2" id="KW-0479">Metal-binding</keyword>
<dbReference type="SUPFAM" id="SSF53649">
    <property type="entry name" value="Alkaline phosphatase-like"/>
    <property type="match status" value="1"/>
</dbReference>
<feature type="active site" description="Phosphothreonine intermediate" evidence="4">
    <location>
        <position position="73"/>
    </location>
</feature>
<dbReference type="GO" id="GO:0004035">
    <property type="term" value="F:alkaline phosphatase activity"/>
    <property type="evidence" value="ECO:0007669"/>
    <property type="project" value="InterPro"/>
</dbReference>
<name>A0A0W0Y0X1_9GAMM</name>
<evidence type="ECO:0000256" key="4">
    <source>
        <dbReference type="PIRSR" id="PIRSR031924-50"/>
    </source>
</evidence>
<feature type="chain" id="PRO_5006917102" evidence="6">
    <location>
        <begin position="19"/>
        <end position="542"/>
    </location>
</feature>
<feature type="signal peptide" evidence="6">
    <location>
        <begin position="1"/>
        <end position="18"/>
    </location>
</feature>
<dbReference type="GO" id="GO:0046872">
    <property type="term" value="F:metal ion binding"/>
    <property type="evidence" value="ECO:0007669"/>
    <property type="project" value="UniProtKB-KW"/>
</dbReference>
<evidence type="ECO:0000256" key="1">
    <source>
        <dbReference type="ARBA" id="ARBA00022553"/>
    </source>
</evidence>
<dbReference type="CDD" id="cd16016">
    <property type="entry name" value="AP-SPAP"/>
    <property type="match status" value="1"/>
</dbReference>
<reference evidence="7 8" key="1">
    <citation type="submission" date="2015-11" db="EMBL/GenBank/DDBJ databases">
        <title>Genomic analysis of 38 Legionella species identifies large and diverse effector repertoires.</title>
        <authorList>
            <person name="Burstein D."/>
            <person name="Amaro F."/>
            <person name="Zusman T."/>
            <person name="Lifshitz Z."/>
            <person name="Cohen O."/>
            <person name="Gilbert J.A."/>
            <person name="Pupko T."/>
            <person name="Shuman H.A."/>
            <person name="Segal G."/>
        </authorList>
    </citation>
    <scope>NUCLEOTIDE SEQUENCE [LARGE SCALE GENOMIC DNA]</scope>
    <source>
        <strain evidence="7 8">CDC#1442-AUS-E</strain>
    </source>
</reference>
<dbReference type="Proteomes" id="UP000054618">
    <property type="component" value="Unassembled WGS sequence"/>
</dbReference>
<keyword evidence="8" id="KW-1185">Reference proteome</keyword>
<sequence length="542" mass="60062">MKKYLSVPLMLLTSMTWAETKPPALVVQIVVDQLRGDLLERYKTKFGAEGFNYLLSHGINYQNAHHPHAHTVTCVGHATIATGSFPALHGVVANDWIDRQTGQSVYCMEDLNSKIIPTSHTKKELPGRSPRQLLASTLSDELVLAQKGQAFAVSLKDRAAITLAGHAGQAYWFDRSNGGFVSSSYYLTQYPQWVINWNADYQDKNETWSLSKPVNQYTFAKSAGFPNRSSKDFGKGFPHHTGEPGSEEYYEFLSMTPKADELTADFAIHLLKEEKLGKTANTVDYLGISFSAVDAVGHEFGPNSLESEDNLLRLDQTMAKLLKAIDAQVGLANTLIVLSADHGVSDSPSYLSEHHMPQANALNESELRQKIEQTLLKRFQLPANSLQAIMPPYVYLNHDVIRSHSMDIDQVNATLVEALGNFPGVFQAYALSLANTQHDWLSDKVIRMANLSRAGDLYLVPPPYQLSEDQEGQKVDHGTPWQYDSYVPLLFVNAQFEPQAITRPVYTTDIATTLAAVLAIKSPSAAVGQPLAEVTRFYDNKA</sequence>
<dbReference type="OrthoDB" id="9766127at2"/>
<dbReference type="PIRSF" id="PIRSF031924">
    <property type="entry name" value="Pi-irrepressible_AP"/>
    <property type="match status" value="1"/>
</dbReference>
<dbReference type="Gene3D" id="3.40.720.10">
    <property type="entry name" value="Alkaline Phosphatase, subunit A"/>
    <property type="match status" value="1"/>
</dbReference>
<feature type="binding site" evidence="5">
    <location>
        <begin position="156"/>
        <end position="158"/>
    </location>
    <ligand>
        <name>substrate</name>
    </ligand>
</feature>
<dbReference type="PANTHER" id="PTHR10151">
    <property type="entry name" value="ECTONUCLEOTIDE PYROPHOSPHATASE/PHOSPHODIESTERASE"/>
    <property type="match status" value="1"/>
</dbReference>
<evidence type="ECO:0000256" key="2">
    <source>
        <dbReference type="ARBA" id="ARBA00022723"/>
    </source>
</evidence>
<evidence type="ECO:0000313" key="7">
    <source>
        <dbReference type="EMBL" id="KTD50290.1"/>
    </source>
</evidence>
<evidence type="ECO:0000256" key="5">
    <source>
        <dbReference type="PIRSR" id="PIRSR031924-51"/>
    </source>
</evidence>
<dbReference type="RefSeq" id="WP_058507717.1">
    <property type="nucleotide sequence ID" value="NZ_CAAAIK010000001.1"/>
</dbReference>
<feature type="binding site" evidence="5">
    <location>
        <position position="94"/>
    </location>
    <ligand>
        <name>substrate</name>
    </ligand>
</feature>
<organism evidence="7 8">
    <name type="scientific">Legionella quinlivanii</name>
    <dbReference type="NCBI Taxonomy" id="45073"/>
    <lineage>
        <taxon>Bacteria</taxon>
        <taxon>Pseudomonadati</taxon>
        <taxon>Pseudomonadota</taxon>
        <taxon>Gammaproteobacteria</taxon>
        <taxon>Legionellales</taxon>
        <taxon>Legionellaceae</taxon>
        <taxon>Legionella</taxon>
    </lineage>
</organism>
<dbReference type="PANTHER" id="PTHR10151:SF120">
    <property type="entry name" value="BIS(5'-ADENOSYL)-TRIPHOSPHATASE"/>
    <property type="match status" value="1"/>
</dbReference>
<proteinExistence type="predicted"/>